<dbReference type="InterPro" id="IPR025524">
    <property type="entry name" value="DUF4412"/>
</dbReference>
<keyword evidence="1" id="KW-0732">Signal</keyword>
<feature type="domain" description="DUF4412" evidence="2">
    <location>
        <begin position="122"/>
        <end position="296"/>
    </location>
</feature>
<dbReference type="Proteomes" id="UP000619457">
    <property type="component" value="Unassembled WGS sequence"/>
</dbReference>
<evidence type="ECO:0000259" key="2">
    <source>
        <dbReference type="Pfam" id="PF14371"/>
    </source>
</evidence>
<dbReference type="RefSeq" id="WP_018473227.1">
    <property type="nucleotide sequence ID" value="NZ_BMWX01000003.1"/>
</dbReference>
<comment type="caution">
    <text evidence="3">The sequence shown here is derived from an EMBL/GenBank/DDBJ whole genome shotgun (WGS) entry which is preliminary data.</text>
</comment>
<name>A0A918Q007_9BACT</name>
<dbReference type="AlphaFoldDB" id="A0A918Q007"/>
<gene>
    <name evidence="3" type="ORF">GCM10007049_18750</name>
</gene>
<evidence type="ECO:0000256" key="1">
    <source>
        <dbReference type="SAM" id="SignalP"/>
    </source>
</evidence>
<dbReference type="EMBL" id="BMWX01000003">
    <property type="protein sequence ID" value="GGZ26327.1"/>
    <property type="molecule type" value="Genomic_DNA"/>
</dbReference>
<feature type="signal peptide" evidence="1">
    <location>
        <begin position="1"/>
        <end position="23"/>
    </location>
</feature>
<protein>
    <recommendedName>
        <fullName evidence="2">DUF4412 domain-containing protein</fullName>
    </recommendedName>
</protein>
<proteinExistence type="predicted"/>
<sequence>MKSFKILLGISILIVSSSGLAHAQFLNKLKRAAQDGVEKAVERRVTKEVETATQKQVDKTLESIFGPASEYEGSDYDYGKIFSSVNLNAPTEDSYHFSGYTDMEISGTDEKGKDIENTVFRTYLSAEEHYWGIKMDSKESEMENAVMIFDGKNNSTVILMENEEKEKIYMSYGADWNKMIESADVKEGDAPDVEGIEEAYKIEKTGNSKTVLGVTCEEYRMENEEATINYWVSKTPVEGYASFWSKNNFMFSGKMAKKHGNLYQDLPEGDVMEIHHVSKEDKGETWMKIVEINTRQSTDFILSEYKNGMSTE</sequence>
<accession>A0A918Q007</accession>
<evidence type="ECO:0000313" key="4">
    <source>
        <dbReference type="Proteomes" id="UP000619457"/>
    </source>
</evidence>
<keyword evidence="4" id="KW-1185">Reference proteome</keyword>
<reference evidence="3" key="2">
    <citation type="submission" date="2020-09" db="EMBL/GenBank/DDBJ databases">
        <authorList>
            <person name="Sun Q."/>
            <person name="Kim S."/>
        </authorList>
    </citation>
    <scope>NUCLEOTIDE SEQUENCE</scope>
    <source>
        <strain evidence="3">KCTC 12368</strain>
    </source>
</reference>
<dbReference type="Pfam" id="PF14371">
    <property type="entry name" value="DUF4412"/>
    <property type="match status" value="1"/>
</dbReference>
<organism evidence="3 4">
    <name type="scientific">Echinicola pacifica</name>
    <dbReference type="NCBI Taxonomy" id="346377"/>
    <lineage>
        <taxon>Bacteria</taxon>
        <taxon>Pseudomonadati</taxon>
        <taxon>Bacteroidota</taxon>
        <taxon>Cytophagia</taxon>
        <taxon>Cytophagales</taxon>
        <taxon>Cyclobacteriaceae</taxon>
        <taxon>Echinicola</taxon>
    </lineage>
</organism>
<feature type="chain" id="PRO_5036710953" description="DUF4412 domain-containing protein" evidence="1">
    <location>
        <begin position="24"/>
        <end position="312"/>
    </location>
</feature>
<reference evidence="3" key="1">
    <citation type="journal article" date="2014" name="Int. J. Syst. Evol. Microbiol.">
        <title>Complete genome sequence of Corynebacterium casei LMG S-19264T (=DSM 44701T), isolated from a smear-ripened cheese.</title>
        <authorList>
            <consortium name="US DOE Joint Genome Institute (JGI-PGF)"/>
            <person name="Walter F."/>
            <person name="Albersmeier A."/>
            <person name="Kalinowski J."/>
            <person name="Ruckert C."/>
        </authorList>
    </citation>
    <scope>NUCLEOTIDE SEQUENCE</scope>
    <source>
        <strain evidence="3">KCTC 12368</strain>
    </source>
</reference>
<evidence type="ECO:0000313" key="3">
    <source>
        <dbReference type="EMBL" id="GGZ26327.1"/>
    </source>
</evidence>